<evidence type="ECO:0000259" key="12">
    <source>
        <dbReference type="PROSITE" id="PS50261"/>
    </source>
</evidence>
<feature type="disulfide bond" evidence="9">
    <location>
        <begin position="137"/>
        <end position="161"/>
    </location>
</feature>
<dbReference type="SMART" id="SM00063">
    <property type="entry name" value="FRI"/>
    <property type="match status" value="1"/>
</dbReference>
<feature type="transmembrane region" description="Helical" evidence="10">
    <location>
        <begin position="378"/>
        <end position="397"/>
    </location>
</feature>
<dbReference type="InterPro" id="IPR020067">
    <property type="entry name" value="Frizzled_dom"/>
</dbReference>
<dbReference type="GO" id="GO:0035567">
    <property type="term" value="P:non-canonical Wnt signaling pathway"/>
    <property type="evidence" value="ECO:0007669"/>
    <property type="project" value="TreeGrafter"/>
</dbReference>
<feature type="domain" description="G-protein coupled receptors family 2 profile 2" evidence="12">
    <location>
        <begin position="249"/>
        <end position="554"/>
    </location>
</feature>
<keyword evidence="13" id="KW-1185">Reference proteome</keyword>
<dbReference type="GO" id="GO:0060070">
    <property type="term" value="P:canonical Wnt signaling pathway"/>
    <property type="evidence" value="ECO:0007669"/>
    <property type="project" value="TreeGrafter"/>
</dbReference>
<evidence type="ECO:0000313" key="15">
    <source>
        <dbReference type="RefSeq" id="XP_028255548.1"/>
    </source>
</evidence>
<evidence type="ECO:0000313" key="13">
    <source>
        <dbReference type="Proteomes" id="UP000515145"/>
    </source>
</evidence>
<feature type="domain" description="FZ" evidence="11">
    <location>
        <begin position="57"/>
        <end position="176"/>
    </location>
</feature>
<dbReference type="PROSITE" id="PS50038">
    <property type="entry name" value="FZ"/>
    <property type="match status" value="1"/>
</dbReference>
<evidence type="ECO:0000256" key="9">
    <source>
        <dbReference type="PROSITE-ProRule" id="PRU00090"/>
    </source>
</evidence>
<dbReference type="GO" id="GO:0042813">
    <property type="term" value="F:Wnt receptor activity"/>
    <property type="evidence" value="ECO:0007669"/>
    <property type="project" value="TreeGrafter"/>
</dbReference>
<dbReference type="InterPro" id="IPR036790">
    <property type="entry name" value="Frizzled_dom_sf"/>
</dbReference>
<keyword evidence="7 9" id="KW-1015">Disulfide bond</keyword>
<dbReference type="PANTHER" id="PTHR11309:SF31">
    <property type="entry name" value="FRIZZLED-7"/>
    <property type="match status" value="1"/>
</dbReference>
<evidence type="ECO:0000256" key="2">
    <source>
        <dbReference type="ARBA" id="ARBA00008077"/>
    </source>
</evidence>
<evidence type="ECO:0000256" key="10">
    <source>
        <dbReference type="SAM" id="Phobius"/>
    </source>
</evidence>
<dbReference type="AlphaFoldDB" id="A0A6P7HNY4"/>
<dbReference type="InterPro" id="IPR000539">
    <property type="entry name" value="Frizzled/Smoothened_7TM"/>
</dbReference>
<comment type="caution">
    <text evidence="9">Lacks conserved residue(s) required for the propagation of feature annotation.</text>
</comment>
<feature type="transmembrane region" description="Helical" evidence="10">
    <location>
        <begin position="333"/>
        <end position="358"/>
    </location>
</feature>
<feature type="transmembrane region" description="Helical" evidence="10">
    <location>
        <begin position="287"/>
        <end position="308"/>
    </location>
</feature>
<protein>
    <submittedName>
        <fullName evidence="14 15">Frizzled-7-A-like</fullName>
    </submittedName>
</protein>
<evidence type="ECO:0000313" key="14">
    <source>
        <dbReference type="RefSeq" id="XP_028255547.1"/>
    </source>
</evidence>
<sequence length="565" mass="63146">MIGSLELHCGDRLYPLSSESSVMAWGTAWRCVWTTSCTLMVLFLPCSGQQEKGISIPDHGFCQPVSIPLCIDIAYNQTIMPNLMGHTNQEDAGLEVHQFYPLVQVQCSPDLQFFLCSMYVPVCTVLDRAIPPCRSLCERARRGCEALMNRFGFPWPERLRCENFPVHGAGQICVGQNSTDGPASDPPPNLPEHVTLPPYLQTQQPFSCPPELQVPAYLKYRFLGVKDCGAPCEASRPGGLMYFHEGELRFSRLWVGVWSILCCVSTLFTVLTSLLDMDRVRYPERPIVFLSGCSFMVAAAYGAGFLLGDEVVCVDRFKVTGYKMVAQGASREGCTLLFVVLYFFGMAGSLWWVVLSFAWFLSAGRKWGHEAIEANSHYFHLVAWAVPAVKTVTVLAAGQVDGDLLTGVCTVGISDVGALRLFVLVPLSVYLLTSTSFLLAGFISLLRIRTVMKRGGTETERLERLMMRHGVFGLLHTASSTAVLACCLYEQALRPRWDRSWFTQNCRLFAVPCPSADFTPVRPDFTVFMVKYLMTMSTGIMSSFRMWSGKTVQSWRWFCERRSTV</sequence>
<dbReference type="SMART" id="SM01330">
    <property type="entry name" value="Frizzled"/>
    <property type="match status" value="1"/>
</dbReference>
<gene>
    <name evidence="14 15" type="primary">LOC114432001</name>
</gene>
<dbReference type="InterPro" id="IPR017981">
    <property type="entry name" value="GPCR_2-like_7TM"/>
</dbReference>
<evidence type="ECO:0000259" key="11">
    <source>
        <dbReference type="PROSITE" id="PS50038"/>
    </source>
</evidence>
<feature type="transmembrane region" description="Helical" evidence="10">
    <location>
        <begin position="429"/>
        <end position="448"/>
    </location>
</feature>
<dbReference type="PANTHER" id="PTHR11309">
    <property type="entry name" value="FRIZZLED"/>
    <property type="match status" value="1"/>
</dbReference>
<dbReference type="Gene3D" id="1.20.1070.10">
    <property type="entry name" value="Rhodopsin 7-helix transmembrane proteins"/>
    <property type="match status" value="1"/>
</dbReference>
<name>A0A6P7HNY4_9TELE</name>
<feature type="transmembrane region" description="Helical" evidence="10">
    <location>
        <begin position="253"/>
        <end position="275"/>
    </location>
</feature>
<reference evidence="14 15" key="1">
    <citation type="submission" date="2025-04" db="UniProtKB">
        <authorList>
            <consortium name="RefSeq"/>
        </authorList>
    </citation>
    <scope>IDENTIFICATION</scope>
</reference>
<dbReference type="PROSITE" id="PS50261">
    <property type="entry name" value="G_PROTEIN_RECEP_F2_4"/>
    <property type="match status" value="1"/>
</dbReference>
<dbReference type="RefSeq" id="XP_028255548.1">
    <property type="nucleotide sequence ID" value="XM_028399747.1"/>
</dbReference>
<dbReference type="GO" id="GO:0005886">
    <property type="term" value="C:plasma membrane"/>
    <property type="evidence" value="ECO:0007669"/>
    <property type="project" value="TreeGrafter"/>
</dbReference>
<dbReference type="GO" id="GO:0017147">
    <property type="term" value="F:Wnt-protein binding"/>
    <property type="evidence" value="ECO:0007669"/>
    <property type="project" value="TreeGrafter"/>
</dbReference>
<keyword evidence="3" id="KW-0217">Developmental protein</keyword>
<comment type="similarity">
    <text evidence="2">Belongs to the G-protein coupled receptor Fz/Smo family.</text>
</comment>
<dbReference type="Proteomes" id="UP000515145">
    <property type="component" value="Chromosome 2"/>
</dbReference>
<dbReference type="Pfam" id="PF01534">
    <property type="entry name" value="Frizzled"/>
    <property type="match status" value="1"/>
</dbReference>
<evidence type="ECO:0000256" key="1">
    <source>
        <dbReference type="ARBA" id="ARBA00004141"/>
    </source>
</evidence>
<evidence type="ECO:0000256" key="8">
    <source>
        <dbReference type="ARBA" id="ARBA00023170"/>
    </source>
</evidence>
<proteinExistence type="inferred from homology"/>
<organism evidence="13 15">
    <name type="scientific">Parambassis ranga</name>
    <name type="common">Indian glassy fish</name>
    <dbReference type="NCBI Taxonomy" id="210632"/>
    <lineage>
        <taxon>Eukaryota</taxon>
        <taxon>Metazoa</taxon>
        <taxon>Chordata</taxon>
        <taxon>Craniata</taxon>
        <taxon>Vertebrata</taxon>
        <taxon>Euteleostomi</taxon>
        <taxon>Actinopterygii</taxon>
        <taxon>Neopterygii</taxon>
        <taxon>Teleostei</taxon>
        <taxon>Neoteleostei</taxon>
        <taxon>Acanthomorphata</taxon>
        <taxon>Ovalentaria</taxon>
        <taxon>Ambassidae</taxon>
        <taxon>Parambassis</taxon>
    </lineage>
</organism>
<keyword evidence="5 10" id="KW-1133">Transmembrane helix</keyword>
<dbReference type="Gene3D" id="1.10.2000.10">
    <property type="entry name" value="Frizzled cysteine-rich domain"/>
    <property type="match status" value="1"/>
</dbReference>
<evidence type="ECO:0000256" key="4">
    <source>
        <dbReference type="ARBA" id="ARBA00022692"/>
    </source>
</evidence>
<dbReference type="CDD" id="cd07458">
    <property type="entry name" value="CRD_FZ1_like"/>
    <property type="match status" value="1"/>
</dbReference>
<evidence type="ECO:0000256" key="5">
    <source>
        <dbReference type="ARBA" id="ARBA00022989"/>
    </source>
</evidence>
<dbReference type="RefSeq" id="XP_028255547.1">
    <property type="nucleotide sequence ID" value="XM_028399746.1"/>
</dbReference>
<keyword evidence="4 10" id="KW-0812">Transmembrane</keyword>
<dbReference type="FunFam" id="1.10.2000.10:FF:000003">
    <property type="entry name" value="Frizzled class receptor 2"/>
    <property type="match status" value="1"/>
</dbReference>
<dbReference type="OrthoDB" id="10053709at2759"/>
<keyword evidence="6 10" id="KW-0472">Membrane</keyword>
<keyword evidence="8" id="KW-0675">Receptor</keyword>
<dbReference type="GeneID" id="114432001"/>
<dbReference type="Pfam" id="PF01392">
    <property type="entry name" value="Fz"/>
    <property type="match status" value="1"/>
</dbReference>
<feature type="disulfide bond" evidence="9">
    <location>
        <begin position="70"/>
        <end position="116"/>
    </location>
</feature>
<dbReference type="InterPro" id="IPR015526">
    <property type="entry name" value="Frizzled/SFRP"/>
</dbReference>
<evidence type="ECO:0000256" key="7">
    <source>
        <dbReference type="ARBA" id="ARBA00023157"/>
    </source>
</evidence>
<feature type="transmembrane region" description="Helical" evidence="10">
    <location>
        <begin position="525"/>
        <end position="547"/>
    </location>
</feature>
<dbReference type="PRINTS" id="PR00489">
    <property type="entry name" value="FRIZZLED"/>
</dbReference>
<comment type="subcellular location">
    <subcellularLocation>
        <location evidence="1">Membrane</location>
        <topology evidence="1">Multi-pass membrane protein</topology>
    </subcellularLocation>
</comment>
<dbReference type="SUPFAM" id="SSF63501">
    <property type="entry name" value="Frizzled cysteine-rich domain"/>
    <property type="match status" value="1"/>
</dbReference>
<feature type="transmembrane region" description="Helical" evidence="10">
    <location>
        <begin position="469"/>
        <end position="492"/>
    </location>
</feature>
<accession>A0A6P7HNY4</accession>
<feature type="disulfide bond" evidence="9">
    <location>
        <begin position="62"/>
        <end position="123"/>
    </location>
</feature>
<evidence type="ECO:0000256" key="3">
    <source>
        <dbReference type="ARBA" id="ARBA00022473"/>
    </source>
</evidence>
<evidence type="ECO:0000256" key="6">
    <source>
        <dbReference type="ARBA" id="ARBA00023136"/>
    </source>
</evidence>